<keyword evidence="2" id="KW-1185">Reference proteome</keyword>
<organism evidence="1 2">
    <name type="scientific">Stephania yunnanensis</name>
    <dbReference type="NCBI Taxonomy" id="152371"/>
    <lineage>
        <taxon>Eukaryota</taxon>
        <taxon>Viridiplantae</taxon>
        <taxon>Streptophyta</taxon>
        <taxon>Embryophyta</taxon>
        <taxon>Tracheophyta</taxon>
        <taxon>Spermatophyta</taxon>
        <taxon>Magnoliopsida</taxon>
        <taxon>Ranunculales</taxon>
        <taxon>Menispermaceae</taxon>
        <taxon>Menispermoideae</taxon>
        <taxon>Cissampelideae</taxon>
        <taxon>Stephania</taxon>
    </lineage>
</organism>
<evidence type="ECO:0000313" key="2">
    <source>
        <dbReference type="Proteomes" id="UP001420932"/>
    </source>
</evidence>
<dbReference type="AlphaFoldDB" id="A0AAP0E6V1"/>
<dbReference type="EMBL" id="JBBNAF010000013">
    <property type="protein sequence ID" value="KAK9087790.1"/>
    <property type="molecule type" value="Genomic_DNA"/>
</dbReference>
<gene>
    <name evidence="1" type="ORF">Syun_030184</name>
</gene>
<dbReference type="Proteomes" id="UP001420932">
    <property type="component" value="Unassembled WGS sequence"/>
</dbReference>
<proteinExistence type="predicted"/>
<reference evidence="1 2" key="1">
    <citation type="submission" date="2024-01" db="EMBL/GenBank/DDBJ databases">
        <title>Genome assemblies of Stephania.</title>
        <authorList>
            <person name="Yang L."/>
        </authorList>
    </citation>
    <scope>NUCLEOTIDE SEQUENCE [LARGE SCALE GENOMIC DNA]</scope>
    <source>
        <strain evidence="1">YNDBR</strain>
        <tissue evidence="1">Leaf</tissue>
    </source>
</reference>
<comment type="caution">
    <text evidence="1">The sequence shown here is derived from an EMBL/GenBank/DDBJ whole genome shotgun (WGS) entry which is preliminary data.</text>
</comment>
<accession>A0AAP0E6V1</accession>
<dbReference type="PANTHER" id="PTHR48040:SF60">
    <property type="entry name" value="ABC TRANSPORTER DOMAIN-CONTAINING PROTEIN"/>
    <property type="match status" value="1"/>
</dbReference>
<name>A0AAP0E6V1_9MAGN</name>
<evidence type="ECO:0000313" key="1">
    <source>
        <dbReference type="EMBL" id="KAK9087790.1"/>
    </source>
</evidence>
<sequence length="92" mass="10809">MSCFRKQYWSYWRNAQYNGQIPPWWRWYIHASPIAWTINGLVTSQLGDIDELIEIPGSTLKPTVKQFLKSAPWLKLPLSFYSSWPLLMVSSS</sequence>
<dbReference type="PANTHER" id="PTHR48040">
    <property type="entry name" value="PLEIOTROPIC DRUG RESISTANCE PROTEIN 1-LIKE ISOFORM X1"/>
    <property type="match status" value="1"/>
</dbReference>
<protein>
    <submittedName>
        <fullName evidence="1">Uncharacterized protein</fullName>
    </submittedName>
</protein>